<evidence type="ECO:0000256" key="4">
    <source>
        <dbReference type="PROSITE-ProRule" id="PRU00146"/>
    </source>
</evidence>
<reference evidence="8" key="1">
    <citation type="journal article" date="2015" name="Proc. Natl. Acad. Sci. U.S.A.">
        <title>Genome sequence of the Asian Tiger mosquito, Aedes albopictus, reveals insights into its biology, genetics, and evolution.</title>
        <authorList>
            <person name="Chen X.G."/>
            <person name="Jiang X."/>
            <person name="Gu J."/>
            <person name="Xu M."/>
            <person name="Wu Y."/>
            <person name="Deng Y."/>
            <person name="Zhang C."/>
            <person name="Bonizzoni M."/>
            <person name="Dermauw W."/>
            <person name="Vontas J."/>
            <person name="Armbruster P."/>
            <person name="Huang X."/>
            <person name="Yang Y."/>
            <person name="Zhang H."/>
            <person name="He W."/>
            <person name="Peng H."/>
            <person name="Liu Y."/>
            <person name="Wu K."/>
            <person name="Chen J."/>
            <person name="Lirakis M."/>
            <person name="Topalis P."/>
            <person name="Van Leeuwen T."/>
            <person name="Hall A.B."/>
            <person name="Jiang X."/>
            <person name="Thorpe C."/>
            <person name="Mueller R.L."/>
            <person name="Sun C."/>
            <person name="Waterhouse R.M."/>
            <person name="Yan G."/>
            <person name="Tu Z.J."/>
            <person name="Fang X."/>
            <person name="James A.A."/>
        </authorList>
    </citation>
    <scope>NUCLEOTIDE SEQUENCE [LARGE SCALE GENOMIC DNA]</scope>
    <source>
        <strain evidence="8">Foshan</strain>
    </source>
</reference>
<evidence type="ECO:0000259" key="6">
    <source>
        <dbReference type="PROSITE" id="PS50016"/>
    </source>
</evidence>
<dbReference type="InterPro" id="IPR013083">
    <property type="entry name" value="Znf_RING/FYVE/PHD"/>
</dbReference>
<keyword evidence="2 4" id="KW-0863">Zinc-finger</keyword>
<dbReference type="GeneID" id="134286603"/>
<dbReference type="Gene3D" id="3.30.40.10">
    <property type="entry name" value="Zinc/RING finger domain, C3HC4 (zinc finger)"/>
    <property type="match status" value="1"/>
</dbReference>
<dbReference type="EnsemblMetazoa" id="AALFPA23_015995.R23295">
    <property type="protein sequence ID" value="AALFPA23_015995.P23295"/>
    <property type="gene ID" value="AALFPA23_015995"/>
</dbReference>
<evidence type="ECO:0000313" key="8">
    <source>
        <dbReference type="Proteomes" id="UP000069940"/>
    </source>
</evidence>
<organism evidence="7 8">
    <name type="scientific">Aedes albopictus</name>
    <name type="common">Asian tiger mosquito</name>
    <name type="synonym">Stegomyia albopicta</name>
    <dbReference type="NCBI Taxonomy" id="7160"/>
    <lineage>
        <taxon>Eukaryota</taxon>
        <taxon>Metazoa</taxon>
        <taxon>Ecdysozoa</taxon>
        <taxon>Arthropoda</taxon>
        <taxon>Hexapoda</taxon>
        <taxon>Insecta</taxon>
        <taxon>Pterygota</taxon>
        <taxon>Neoptera</taxon>
        <taxon>Endopterygota</taxon>
        <taxon>Diptera</taxon>
        <taxon>Nematocera</taxon>
        <taxon>Culicoidea</taxon>
        <taxon>Culicidae</taxon>
        <taxon>Culicinae</taxon>
        <taxon>Aedini</taxon>
        <taxon>Aedes</taxon>
        <taxon>Stegomyia</taxon>
    </lineage>
</organism>
<dbReference type="Pfam" id="PF00628">
    <property type="entry name" value="PHD"/>
    <property type="match status" value="1"/>
</dbReference>
<dbReference type="SUPFAM" id="SSF57903">
    <property type="entry name" value="FYVE/PHD zinc finger"/>
    <property type="match status" value="1"/>
</dbReference>
<keyword evidence="5" id="KW-0175">Coiled coil</keyword>
<dbReference type="PROSITE" id="PS01359">
    <property type="entry name" value="ZF_PHD_1"/>
    <property type="match status" value="1"/>
</dbReference>
<name>A0ABM1Z881_AEDAL</name>
<reference evidence="7" key="2">
    <citation type="submission" date="2025-05" db="UniProtKB">
        <authorList>
            <consortium name="EnsemblMetazoa"/>
        </authorList>
    </citation>
    <scope>IDENTIFICATION</scope>
    <source>
        <strain evidence="7">Foshan</strain>
    </source>
</reference>
<dbReference type="CDD" id="cd15489">
    <property type="entry name" value="PHD_SF"/>
    <property type="match status" value="1"/>
</dbReference>
<dbReference type="Proteomes" id="UP000069940">
    <property type="component" value="Unassembled WGS sequence"/>
</dbReference>
<dbReference type="PROSITE" id="PS50016">
    <property type="entry name" value="ZF_PHD_2"/>
    <property type="match status" value="1"/>
</dbReference>
<dbReference type="InterPro" id="IPR019787">
    <property type="entry name" value="Znf_PHD-finger"/>
</dbReference>
<evidence type="ECO:0000313" key="7">
    <source>
        <dbReference type="EnsemblMetazoa" id="AALFPA23_015995.P23295"/>
    </source>
</evidence>
<keyword evidence="3" id="KW-0862">Zinc</keyword>
<feature type="coiled-coil region" evidence="5">
    <location>
        <begin position="110"/>
        <end position="186"/>
    </location>
</feature>
<dbReference type="SMART" id="SM00249">
    <property type="entry name" value="PHD"/>
    <property type="match status" value="1"/>
</dbReference>
<evidence type="ECO:0000256" key="2">
    <source>
        <dbReference type="ARBA" id="ARBA00022771"/>
    </source>
</evidence>
<accession>A0ABM1Z881</accession>
<sequence length="310" mass="35146">MLYVGSRMERSRGNDGLTYICQSCDRPDQAEQRMIACDNCRKWQHLSCAGVDITIDDYSNFRFTCKGCRVKAASAKGGSLLRIPTTDRSTRSSTRKGANVLSHISSERSVLEAQLKVDEEQQQLEERELQEQVEIQQREIDEVQRSLEERKSLLEAKRQLRERQLAMDKEAQARQQQIRKESLEKKSALIRQMAESSSRCGSLGGSTADSNDKVAKWLKSAAEVPNRVPKDWRANNSIRTTLPQDQYQLGERLPSPCRQSRAASLPAMIRLEKEVEQLSIHDNNSLHEVGHPSPPPLLERSITIQEAGFV</sequence>
<feature type="domain" description="PHD-type" evidence="6">
    <location>
        <begin position="18"/>
        <end position="71"/>
    </location>
</feature>
<protein>
    <recommendedName>
        <fullName evidence="6">PHD-type domain-containing protein</fullName>
    </recommendedName>
</protein>
<dbReference type="InterPro" id="IPR019786">
    <property type="entry name" value="Zinc_finger_PHD-type_CS"/>
</dbReference>
<keyword evidence="8" id="KW-1185">Reference proteome</keyword>
<evidence type="ECO:0000256" key="5">
    <source>
        <dbReference type="SAM" id="Coils"/>
    </source>
</evidence>
<evidence type="ECO:0000256" key="3">
    <source>
        <dbReference type="ARBA" id="ARBA00022833"/>
    </source>
</evidence>
<dbReference type="InterPro" id="IPR011011">
    <property type="entry name" value="Znf_FYVE_PHD"/>
</dbReference>
<dbReference type="RefSeq" id="XP_062704219.1">
    <property type="nucleotide sequence ID" value="XM_062848235.1"/>
</dbReference>
<proteinExistence type="predicted"/>
<keyword evidence="1" id="KW-0479">Metal-binding</keyword>
<evidence type="ECO:0000256" key="1">
    <source>
        <dbReference type="ARBA" id="ARBA00022723"/>
    </source>
</evidence>
<dbReference type="InterPro" id="IPR001965">
    <property type="entry name" value="Znf_PHD"/>
</dbReference>